<feature type="region of interest" description="Disordered" evidence="5">
    <location>
        <begin position="456"/>
        <end position="531"/>
    </location>
</feature>
<feature type="chain" id="PRO_5021438815" description="FAD-binding PCMH-type domain-containing protein" evidence="6">
    <location>
        <begin position="23"/>
        <end position="694"/>
    </location>
</feature>
<feature type="signal peptide" evidence="6">
    <location>
        <begin position="1"/>
        <end position="22"/>
    </location>
</feature>
<dbReference type="InterPro" id="IPR016166">
    <property type="entry name" value="FAD-bd_PCMH"/>
</dbReference>
<evidence type="ECO:0000256" key="4">
    <source>
        <dbReference type="ARBA" id="ARBA00023002"/>
    </source>
</evidence>
<protein>
    <recommendedName>
        <fullName evidence="7">FAD-binding PCMH-type domain-containing protein</fullName>
    </recommendedName>
</protein>
<feature type="compositionally biased region" description="Polar residues" evidence="5">
    <location>
        <begin position="460"/>
        <end position="470"/>
    </location>
</feature>
<comment type="similarity">
    <text evidence="1">Belongs to the oxygen-dependent FAD-linked oxidoreductase family.</text>
</comment>
<keyword evidence="6" id="KW-0732">Signal</keyword>
<evidence type="ECO:0000259" key="7">
    <source>
        <dbReference type="PROSITE" id="PS51387"/>
    </source>
</evidence>
<evidence type="ECO:0000256" key="3">
    <source>
        <dbReference type="ARBA" id="ARBA00022827"/>
    </source>
</evidence>
<feature type="compositionally biased region" description="Low complexity" evidence="5">
    <location>
        <begin position="490"/>
        <end position="502"/>
    </location>
</feature>
<evidence type="ECO:0000313" key="9">
    <source>
        <dbReference type="Proteomes" id="UP000298030"/>
    </source>
</evidence>
<reference evidence="8 9" key="1">
    <citation type="journal article" date="2019" name="Nat. Ecol. Evol.">
        <title>Megaphylogeny resolves global patterns of mushroom evolution.</title>
        <authorList>
            <person name="Varga T."/>
            <person name="Krizsan K."/>
            <person name="Foldi C."/>
            <person name="Dima B."/>
            <person name="Sanchez-Garcia M."/>
            <person name="Sanchez-Ramirez S."/>
            <person name="Szollosi G.J."/>
            <person name="Szarkandi J.G."/>
            <person name="Papp V."/>
            <person name="Albert L."/>
            <person name="Andreopoulos W."/>
            <person name="Angelini C."/>
            <person name="Antonin V."/>
            <person name="Barry K.W."/>
            <person name="Bougher N.L."/>
            <person name="Buchanan P."/>
            <person name="Buyck B."/>
            <person name="Bense V."/>
            <person name="Catcheside P."/>
            <person name="Chovatia M."/>
            <person name="Cooper J."/>
            <person name="Damon W."/>
            <person name="Desjardin D."/>
            <person name="Finy P."/>
            <person name="Geml J."/>
            <person name="Haridas S."/>
            <person name="Hughes K."/>
            <person name="Justo A."/>
            <person name="Karasinski D."/>
            <person name="Kautmanova I."/>
            <person name="Kiss B."/>
            <person name="Kocsube S."/>
            <person name="Kotiranta H."/>
            <person name="LaButti K.M."/>
            <person name="Lechner B.E."/>
            <person name="Liimatainen K."/>
            <person name="Lipzen A."/>
            <person name="Lukacs Z."/>
            <person name="Mihaltcheva S."/>
            <person name="Morgado L.N."/>
            <person name="Niskanen T."/>
            <person name="Noordeloos M.E."/>
            <person name="Ohm R.A."/>
            <person name="Ortiz-Santana B."/>
            <person name="Ovrebo C."/>
            <person name="Racz N."/>
            <person name="Riley R."/>
            <person name="Savchenko A."/>
            <person name="Shiryaev A."/>
            <person name="Soop K."/>
            <person name="Spirin V."/>
            <person name="Szebenyi C."/>
            <person name="Tomsovsky M."/>
            <person name="Tulloss R.E."/>
            <person name="Uehling J."/>
            <person name="Grigoriev I.V."/>
            <person name="Vagvolgyi C."/>
            <person name="Papp T."/>
            <person name="Martin F.M."/>
            <person name="Miettinen O."/>
            <person name="Hibbett D.S."/>
            <person name="Nagy L.G."/>
        </authorList>
    </citation>
    <scope>NUCLEOTIDE SEQUENCE [LARGE SCALE GENOMIC DNA]</scope>
    <source>
        <strain evidence="8 9">FP101781</strain>
    </source>
</reference>
<evidence type="ECO:0000256" key="1">
    <source>
        <dbReference type="ARBA" id="ARBA00005466"/>
    </source>
</evidence>
<evidence type="ECO:0000256" key="5">
    <source>
        <dbReference type="SAM" id="MobiDB-lite"/>
    </source>
</evidence>
<dbReference type="PANTHER" id="PTHR42973:SF13">
    <property type="entry name" value="FAD-BINDING PCMH-TYPE DOMAIN-CONTAINING PROTEIN"/>
    <property type="match status" value="1"/>
</dbReference>
<name>A0A4Y7SW77_COPMI</name>
<keyword evidence="2" id="KW-0285">Flavoprotein</keyword>
<proteinExistence type="inferred from homology"/>
<evidence type="ECO:0000256" key="2">
    <source>
        <dbReference type="ARBA" id="ARBA00022630"/>
    </source>
</evidence>
<keyword evidence="9" id="KW-1185">Reference proteome</keyword>
<dbReference type="PROSITE" id="PS51387">
    <property type="entry name" value="FAD_PCMH"/>
    <property type="match status" value="1"/>
</dbReference>
<dbReference type="Gene3D" id="3.30.465.10">
    <property type="match status" value="1"/>
</dbReference>
<feature type="compositionally biased region" description="Pro residues" evidence="5">
    <location>
        <begin position="410"/>
        <end position="423"/>
    </location>
</feature>
<dbReference type="EMBL" id="QPFP01000051">
    <property type="protein sequence ID" value="TEB26126.1"/>
    <property type="molecule type" value="Genomic_DNA"/>
</dbReference>
<evidence type="ECO:0000256" key="6">
    <source>
        <dbReference type="SAM" id="SignalP"/>
    </source>
</evidence>
<sequence length="694" mass="74501">MSLSFRAPLLLVAVLLFSLVSSTPLQAKPALLPRQQPQNSTLSVCSPLLNNLGSPTVLTPFEFEFRDAASSAWNLYNTLYTPTCIVHPRTVEDVSRVMKAIYDAGGVKYAVQAGGHSAMREWDTTDGGVLISFRNMANVSYDPVRDTINLQPGIRWGEAIGRLEPLGVAPLGGRLGDVGTGLLLGGGLSYLSARHGFSVDALVAADVVLVDGRVVTANATNEYSDLFRALKGGANRFGIVTRYEVKAIHVGTTEEKMMVGGSIVYDNSTTETLLRATANYVNNVDDPNSSILVIIGATLANNTVSPINIITFFYNGTSLPEGRANPYHEFMQITSLAVAIGSCSYAEANAVLGSGGDKGNGQIFGASAFGSAEYEISQGLAKDADESFEKYMNAYRAFNKFLDKAKGTPRPTPTGTPTPPIWPPPGFPIFPTFPAPKPPPVPTPPQYPGPFPTMPLPPIVTSTIPGSTPTSFPPAPTWSQPTSVPPPTFPTTTSVPIPTTTPGPQTDAPNARRQETSSTRGPPTWSFPSSSTLMFPTPVPYPTPSTTPRPVPVQPISFIDDPEEDGISAALLAFTPVMKSQIEAGRRAGGNMMDPPLANFAFVQFHVTMPEWLGIVPKRVAEGRREVLNEMPPSNGLPLYMNECDAEQNVFETYGQYEFLKRVYQKYDPTGLNVRFMKGPMGLGPSAKADHGRP</sequence>
<evidence type="ECO:0000313" key="8">
    <source>
        <dbReference type="EMBL" id="TEB26126.1"/>
    </source>
</evidence>
<keyword evidence="3" id="KW-0274">FAD</keyword>
<dbReference type="InterPro" id="IPR006094">
    <property type="entry name" value="Oxid_FAD_bind_N"/>
</dbReference>
<gene>
    <name evidence="8" type="ORF">FA13DRAFT_1111746</name>
</gene>
<feature type="domain" description="FAD-binding PCMH-type" evidence="7">
    <location>
        <begin position="78"/>
        <end position="250"/>
    </location>
</feature>
<comment type="caution">
    <text evidence="8">The sequence shown here is derived from an EMBL/GenBank/DDBJ whole genome shotgun (WGS) entry which is preliminary data.</text>
</comment>
<dbReference type="PANTHER" id="PTHR42973">
    <property type="entry name" value="BINDING OXIDOREDUCTASE, PUTATIVE (AFU_ORTHOLOGUE AFUA_1G17690)-RELATED"/>
    <property type="match status" value="1"/>
</dbReference>
<feature type="compositionally biased region" description="Polar residues" evidence="5">
    <location>
        <begin position="516"/>
        <end position="531"/>
    </location>
</feature>
<dbReference type="InterPro" id="IPR036318">
    <property type="entry name" value="FAD-bd_PCMH-like_sf"/>
</dbReference>
<dbReference type="STRING" id="71717.A0A4Y7SW77"/>
<dbReference type="AlphaFoldDB" id="A0A4Y7SW77"/>
<organism evidence="8 9">
    <name type="scientific">Coprinellus micaceus</name>
    <name type="common">Glistening ink-cap mushroom</name>
    <name type="synonym">Coprinus micaceus</name>
    <dbReference type="NCBI Taxonomy" id="71717"/>
    <lineage>
        <taxon>Eukaryota</taxon>
        <taxon>Fungi</taxon>
        <taxon>Dikarya</taxon>
        <taxon>Basidiomycota</taxon>
        <taxon>Agaricomycotina</taxon>
        <taxon>Agaricomycetes</taxon>
        <taxon>Agaricomycetidae</taxon>
        <taxon>Agaricales</taxon>
        <taxon>Agaricineae</taxon>
        <taxon>Psathyrellaceae</taxon>
        <taxon>Coprinellus</taxon>
    </lineage>
</organism>
<dbReference type="InterPro" id="IPR050416">
    <property type="entry name" value="FAD-linked_Oxidoreductase"/>
</dbReference>
<feature type="region of interest" description="Disordered" evidence="5">
    <location>
        <begin position="404"/>
        <end position="423"/>
    </location>
</feature>
<dbReference type="SUPFAM" id="SSF56176">
    <property type="entry name" value="FAD-binding/transporter-associated domain-like"/>
    <property type="match status" value="1"/>
</dbReference>
<dbReference type="Proteomes" id="UP000298030">
    <property type="component" value="Unassembled WGS sequence"/>
</dbReference>
<dbReference type="Pfam" id="PF01565">
    <property type="entry name" value="FAD_binding_4"/>
    <property type="match status" value="1"/>
</dbReference>
<dbReference type="OrthoDB" id="2151789at2759"/>
<dbReference type="GO" id="GO:0016491">
    <property type="term" value="F:oxidoreductase activity"/>
    <property type="evidence" value="ECO:0007669"/>
    <property type="project" value="UniProtKB-KW"/>
</dbReference>
<dbReference type="InterPro" id="IPR016169">
    <property type="entry name" value="FAD-bd_PCMH_sub2"/>
</dbReference>
<keyword evidence="4" id="KW-0560">Oxidoreductase</keyword>
<dbReference type="GO" id="GO:0071949">
    <property type="term" value="F:FAD binding"/>
    <property type="evidence" value="ECO:0007669"/>
    <property type="project" value="InterPro"/>
</dbReference>
<accession>A0A4Y7SW77</accession>